<accession>A0AAD9GQN8</accession>
<proteinExistence type="predicted"/>
<keyword evidence="2" id="KW-1185">Reference proteome</keyword>
<organism evidence="1 2">
    <name type="scientific">Phytophthora citrophthora</name>
    <dbReference type="NCBI Taxonomy" id="4793"/>
    <lineage>
        <taxon>Eukaryota</taxon>
        <taxon>Sar</taxon>
        <taxon>Stramenopiles</taxon>
        <taxon>Oomycota</taxon>
        <taxon>Peronosporomycetes</taxon>
        <taxon>Peronosporales</taxon>
        <taxon>Peronosporaceae</taxon>
        <taxon>Phytophthora</taxon>
    </lineage>
</organism>
<evidence type="ECO:0000313" key="2">
    <source>
        <dbReference type="Proteomes" id="UP001259832"/>
    </source>
</evidence>
<comment type="caution">
    <text evidence="1">The sequence shown here is derived from an EMBL/GenBank/DDBJ whole genome shotgun (WGS) entry which is preliminary data.</text>
</comment>
<gene>
    <name evidence="1" type="ORF">P3T76_005481</name>
</gene>
<protein>
    <submittedName>
        <fullName evidence="1">Uncharacterized protein</fullName>
    </submittedName>
</protein>
<dbReference type="AlphaFoldDB" id="A0AAD9GQN8"/>
<name>A0AAD9GQN8_9STRA</name>
<evidence type="ECO:0000313" key="1">
    <source>
        <dbReference type="EMBL" id="KAK1942844.1"/>
    </source>
</evidence>
<dbReference type="EMBL" id="JASMQC010000008">
    <property type="protein sequence ID" value="KAK1942844.1"/>
    <property type="molecule type" value="Genomic_DNA"/>
</dbReference>
<reference evidence="1" key="1">
    <citation type="submission" date="2023-08" db="EMBL/GenBank/DDBJ databases">
        <title>Reference Genome Resource for the Citrus Pathogen Phytophthora citrophthora.</title>
        <authorList>
            <person name="Moller H."/>
            <person name="Coetzee B."/>
            <person name="Rose L.J."/>
            <person name="Van Niekerk J.M."/>
        </authorList>
    </citation>
    <scope>NUCLEOTIDE SEQUENCE</scope>
    <source>
        <strain evidence="1">STE-U-9442</strain>
    </source>
</reference>
<dbReference type="Proteomes" id="UP001259832">
    <property type="component" value="Unassembled WGS sequence"/>
</dbReference>
<sequence length="279" mass="30741">MGRKQVIRANDVARAKKDLNTRLDHPAPAIDRDGDGYWGPAVVCASTTWGDFERWLDVNDGRMRRWVFEPLNDGTGKGRVVIYGQSTFVHANTESSIQTSITMQIQRAGDDINLIGTVRGGQVTCITGSFGQEPNASLRPVDLSVGGVVMAAIHNFPFPNVIVEVAYKNESLSNLRAKLQRWMDPAYSSVQVAMGIKIFAGPVTSRRLTILHRRGHPIQEVEFGLEHDHPLPLTFPLGAIYFGVHLPPVLDGLEDRPISIDLVSLRAVINTAVQREIGD</sequence>